<proteinExistence type="predicted"/>
<gene>
    <name evidence="8" type="ORF">UPYG_G00044360</name>
</gene>
<evidence type="ECO:0000256" key="6">
    <source>
        <dbReference type="SAM" id="MobiDB-lite"/>
    </source>
</evidence>
<keyword evidence="3" id="KW-0863">Zinc-finger</keyword>
<evidence type="ECO:0000256" key="3">
    <source>
        <dbReference type="ARBA" id="ARBA00022771"/>
    </source>
</evidence>
<keyword evidence="5" id="KW-0539">Nucleus</keyword>
<keyword evidence="9" id="KW-1185">Reference proteome</keyword>
<reference evidence="8 9" key="1">
    <citation type="submission" date="2024-06" db="EMBL/GenBank/DDBJ databases">
        <authorList>
            <person name="Pan Q."/>
            <person name="Wen M."/>
            <person name="Jouanno E."/>
            <person name="Zahm M."/>
            <person name="Klopp C."/>
            <person name="Cabau C."/>
            <person name="Louis A."/>
            <person name="Berthelot C."/>
            <person name="Parey E."/>
            <person name="Roest Crollius H."/>
            <person name="Montfort J."/>
            <person name="Robinson-Rechavi M."/>
            <person name="Bouchez O."/>
            <person name="Lampietro C."/>
            <person name="Lopez Roques C."/>
            <person name="Donnadieu C."/>
            <person name="Postlethwait J."/>
            <person name="Bobe J."/>
            <person name="Verreycken H."/>
            <person name="Guiguen Y."/>
        </authorList>
    </citation>
    <scope>NUCLEOTIDE SEQUENCE [LARGE SCALE GENOMIC DNA]</scope>
    <source>
        <strain evidence="8">Up_M1</strain>
        <tissue evidence="8">Testis</tissue>
    </source>
</reference>
<feature type="compositionally biased region" description="Basic and acidic residues" evidence="6">
    <location>
        <begin position="48"/>
        <end position="80"/>
    </location>
</feature>
<keyword evidence="2" id="KW-0479">Metal-binding</keyword>
<feature type="compositionally biased region" description="Basic and acidic residues" evidence="6">
    <location>
        <begin position="92"/>
        <end position="104"/>
    </location>
</feature>
<dbReference type="PANTHER" id="PTHR15491:SF9">
    <property type="entry name" value="CIP1-INTERACTING ZINC FINGER PROTEIN"/>
    <property type="match status" value="1"/>
</dbReference>
<name>A0ABD0XSX7_UMBPY</name>
<dbReference type="AlphaFoldDB" id="A0ABD0XSX7"/>
<evidence type="ECO:0000259" key="7">
    <source>
        <dbReference type="PROSITE" id="PS50171"/>
    </source>
</evidence>
<dbReference type="EMBL" id="JAGEUA010000001">
    <property type="protein sequence ID" value="KAL1023672.1"/>
    <property type="molecule type" value="Genomic_DNA"/>
</dbReference>
<dbReference type="GO" id="GO:0008270">
    <property type="term" value="F:zinc ion binding"/>
    <property type="evidence" value="ECO:0007669"/>
    <property type="project" value="UniProtKB-KW"/>
</dbReference>
<protein>
    <recommendedName>
        <fullName evidence="7">Matrin-type domain-containing protein</fullName>
    </recommendedName>
</protein>
<feature type="compositionally biased region" description="Basic and acidic residues" evidence="6">
    <location>
        <begin position="17"/>
        <end position="30"/>
    </location>
</feature>
<accession>A0ABD0XSX7</accession>
<evidence type="ECO:0000313" key="9">
    <source>
        <dbReference type="Proteomes" id="UP001557470"/>
    </source>
</evidence>
<evidence type="ECO:0000256" key="4">
    <source>
        <dbReference type="ARBA" id="ARBA00022833"/>
    </source>
</evidence>
<dbReference type="SMART" id="SM00451">
    <property type="entry name" value="ZnF_U1"/>
    <property type="match status" value="1"/>
</dbReference>
<dbReference type="Proteomes" id="UP001557470">
    <property type="component" value="Unassembled WGS sequence"/>
</dbReference>
<dbReference type="InterPro" id="IPR000690">
    <property type="entry name" value="Matrin/U1-C_Znf_C2H2"/>
</dbReference>
<evidence type="ECO:0000256" key="2">
    <source>
        <dbReference type="ARBA" id="ARBA00022723"/>
    </source>
</evidence>
<comment type="caution">
    <text evidence="8">The sequence shown here is derived from an EMBL/GenBank/DDBJ whole genome shotgun (WGS) entry which is preliminary data.</text>
</comment>
<sequence length="263" mass="29530">MEVHCAPGAGEVQVSLVKREQEDEQDKEKMTLPPAPTEGPVKTEAGTTEERLLKTEEGTVENVPEHQTDTKVERSMKTEEGTVAVKVPEPQNDTKVERSMKTEEDTVEMKLEVVPEHQNDNKVLLDALLKPTSREVTEASATEAHDDAAPTDPATVCIKQEEEENDVTVELKGKMRPQEESDEAVRKKMRLEPLFPEDYTVPSFSPDCPVGMEFLVPKSGFFCKVCSKFYSGTDEAKKNHCKTLKHYQNLEKSLEKWRASKGP</sequence>
<dbReference type="PROSITE" id="PS50171">
    <property type="entry name" value="ZF_MATRIN"/>
    <property type="match status" value="1"/>
</dbReference>
<evidence type="ECO:0000256" key="1">
    <source>
        <dbReference type="ARBA" id="ARBA00004123"/>
    </source>
</evidence>
<organism evidence="8 9">
    <name type="scientific">Umbra pygmaea</name>
    <name type="common">Eastern mudminnow</name>
    <dbReference type="NCBI Taxonomy" id="75934"/>
    <lineage>
        <taxon>Eukaryota</taxon>
        <taxon>Metazoa</taxon>
        <taxon>Chordata</taxon>
        <taxon>Craniata</taxon>
        <taxon>Vertebrata</taxon>
        <taxon>Euteleostomi</taxon>
        <taxon>Actinopterygii</taxon>
        <taxon>Neopterygii</taxon>
        <taxon>Teleostei</taxon>
        <taxon>Protacanthopterygii</taxon>
        <taxon>Esociformes</taxon>
        <taxon>Umbridae</taxon>
        <taxon>Umbra</taxon>
    </lineage>
</organism>
<feature type="domain" description="Matrin-type" evidence="7">
    <location>
        <begin position="221"/>
        <end position="252"/>
    </location>
</feature>
<dbReference type="GO" id="GO:0005634">
    <property type="term" value="C:nucleus"/>
    <property type="evidence" value="ECO:0007669"/>
    <property type="project" value="UniProtKB-SubCell"/>
</dbReference>
<keyword evidence="4" id="KW-0862">Zinc</keyword>
<feature type="region of interest" description="Disordered" evidence="6">
    <location>
        <begin position="1"/>
        <end position="104"/>
    </location>
</feature>
<dbReference type="InterPro" id="IPR026811">
    <property type="entry name" value="CIZ1"/>
</dbReference>
<dbReference type="PANTHER" id="PTHR15491">
    <property type="match status" value="1"/>
</dbReference>
<dbReference type="InterPro" id="IPR003604">
    <property type="entry name" value="Matrin/U1-like-C_Znf_C2H2"/>
</dbReference>
<evidence type="ECO:0000313" key="8">
    <source>
        <dbReference type="EMBL" id="KAL1023672.1"/>
    </source>
</evidence>
<evidence type="ECO:0000256" key="5">
    <source>
        <dbReference type="ARBA" id="ARBA00023242"/>
    </source>
</evidence>
<comment type="subcellular location">
    <subcellularLocation>
        <location evidence="1">Nucleus</location>
    </subcellularLocation>
</comment>